<feature type="compositionally biased region" description="Basic residues" evidence="2">
    <location>
        <begin position="590"/>
        <end position="599"/>
    </location>
</feature>
<feature type="domain" description="Organic solvent tolerance-like N-terminal" evidence="3">
    <location>
        <begin position="27"/>
        <end position="186"/>
    </location>
</feature>
<comment type="caution">
    <text evidence="4">The sequence shown here is derived from an EMBL/GenBank/DDBJ whole genome shotgun (WGS) entry which is preliminary data.</text>
</comment>
<reference evidence="4 5" key="1">
    <citation type="submission" date="2019-03" db="EMBL/GenBank/DDBJ databases">
        <title>Genomic Encyclopedia of Type Strains, Phase III (KMG-III): the genomes of soil and plant-associated and newly described type strains.</title>
        <authorList>
            <person name="Whitman W."/>
        </authorList>
    </citation>
    <scope>NUCLEOTIDE SEQUENCE [LARGE SCALE GENOMIC DNA]</scope>
    <source>
        <strain evidence="4 5">CGMCC 1.10957</strain>
    </source>
</reference>
<sequence length="599" mass="68542">MKIHNLLYYTILILFVVTKSYAQEGKRIQIEHAGFMVADSTVGKDIATFVRNDQQQIHVTHDGVNMWCDKAIYYKNENFIEAFSNVRMQQGDTINMTAKYVEYSGTTKLAFASGDVVLTEPQSTLTTDTLFFDRAKQQAYYKSKGKVVRDSSGTITSQIGRYYMDSKKYRFLKDVVLVNPDYTINSNQLDFYSESGYAYLYGPTTIKGETSNIYCERGFYDTNNDVGYFVKKSRIDYENRIFEGDSMFFDRNRSFASATNNIKVTDTTNKSIIKGHYAEVFREKDSVFITKRALAITVQENDSIYIHSDTLMVTGKPEHRITRAYYNAKIYKSDLSGKADSIHADHKTGLTELINLSRFSSTDAFATKRKPILWNLGNQMSGDTIHLISNTETEELDSLKVFDNAFLISKDTLGTGFNQIKGQKLYGLFKNNELYNVDIIKNAEIIYFSRDGENELIGINKSKSGSINIQISDNTINEIRLINQVDGDLFPESQFPENARRLRGFDWREEERPTSVEDLFKDDPPLELPIIKGLGEFVPEEEFFDEALLDRVDEAESEDPKKVNKAARNIPKQVLQKRDSIKAQNTPLKKVVKPKKDKQ</sequence>
<accession>A0ABY2G6H3</accession>
<dbReference type="PANTHER" id="PTHR36504:SF1">
    <property type="entry name" value="LIPOPOLYSACCHARIDE EXPORT SYSTEM PROTEIN LPTA"/>
    <property type="match status" value="1"/>
</dbReference>
<name>A0ABY2G6H3_9FLAO</name>
<gene>
    <name evidence="4" type="ORF">A8975_2187</name>
</gene>
<evidence type="ECO:0000256" key="2">
    <source>
        <dbReference type="SAM" id="MobiDB-lite"/>
    </source>
</evidence>
<keyword evidence="1" id="KW-0732">Signal</keyword>
<keyword evidence="5" id="KW-1185">Reference proteome</keyword>
<organism evidence="4 5">
    <name type="scientific">Meridianimaribacter flavus</name>
    <dbReference type="NCBI Taxonomy" id="571115"/>
    <lineage>
        <taxon>Bacteria</taxon>
        <taxon>Pseudomonadati</taxon>
        <taxon>Bacteroidota</taxon>
        <taxon>Flavobacteriia</taxon>
        <taxon>Flavobacteriales</taxon>
        <taxon>Flavobacteriaceae</taxon>
        <taxon>Meridianimaribacter</taxon>
    </lineage>
</organism>
<protein>
    <submittedName>
        <fullName evidence="4">OstA-like protein</fullName>
    </submittedName>
</protein>
<dbReference type="InterPro" id="IPR052037">
    <property type="entry name" value="LPS_export_LptA"/>
</dbReference>
<dbReference type="Pfam" id="PF13100">
    <property type="entry name" value="OstA_2"/>
    <property type="match status" value="1"/>
</dbReference>
<feature type="region of interest" description="Disordered" evidence="2">
    <location>
        <begin position="555"/>
        <end position="599"/>
    </location>
</feature>
<evidence type="ECO:0000259" key="3">
    <source>
        <dbReference type="Pfam" id="PF13100"/>
    </source>
</evidence>
<evidence type="ECO:0000313" key="4">
    <source>
        <dbReference type="EMBL" id="TDY11548.1"/>
    </source>
</evidence>
<dbReference type="InterPro" id="IPR005653">
    <property type="entry name" value="OstA-like_N"/>
</dbReference>
<dbReference type="Gene3D" id="2.60.450.10">
    <property type="entry name" value="Lipopolysaccharide (LPS) transport protein A like domain"/>
    <property type="match status" value="2"/>
</dbReference>
<proteinExistence type="predicted"/>
<evidence type="ECO:0000313" key="5">
    <source>
        <dbReference type="Proteomes" id="UP000294930"/>
    </source>
</evidence>
<dbReference type="EMBL" id="SOQZ01000004">
    <property type="protein sequence ID" value="TDY11548.1"/>
    <property type="molecule type" value="Genomic_DNA"/>
</dbReference>
<dbReference type="PANTHER" id="PTHR36504">
    <property type="entry name" value="LIPOPOLYSACCHARIDE EXPORT SYSTEM PROTEIN LPTA"/>
    <property type="match status" value="1"/>
</dbReference>
<evidence type="ECO:0000256" key="1">
    <source>
        <dbReference type="ARBA" id="ARBA00022729"/>
    </source>
</evidence>
<dbReference type="Proteomes" id="UP000294930">
    <property type="component" value="Unassembled WGS sequence"/>
</dbReference>